<dbReference type="PANTHER" id="PTHR43681">
    <property type="entry name" value="TRANSMEMBRANE GTPASE FZO"/>
    <property type="match status" value="1"/>
</dbReference>
<dbReference type="Gene3D" id="3.40.50.300">
    <property type="entry name" value="P-loop containing nucleotide triphosphate hydrolases"/>
    <property type="match status" value="1"/>
</dbReference>
<dbReference type="Gene3D" id="1.25.40.10">
    <property type="entry name" value="Tetratricopeptide repeat domain"/>
    <property type="match status" value="1"/>
</dbReference>
<dbReference type="PROSITE" id="PS50005">
    <property type="entry name" value="TPR"/>
    <property type="match status" value="1"/>
</dbReference>
<dbReference type="AlphaFoldDB" id="A0A133KE76"/>
<dbReference type="SUPFAM" id="SSF52540">
    <property type="entry name" value="P-loop containing nucleoside triphosphate hydrolases"/>
    <property type="match status" value="1"/>
</dbReference>
<reference evidence="3" key="1">
    <citation type="submission" date="2016-01" db="EMBL/GenBank/DDBJ databases">
        <authorList>
            <person name="Mitreva M."/>
            <person name="Pepin K.H."/>
            <person name="Mihindukulasuriya K.A."/>
            <person name="Fulton R."/>
            <person name="Fronick C."/>
            <person name="O'Laughlin M."/>
            <person name="Miner T."/>
            <person name="Herter B."/>
            <person name="Rosa B.A."/>
            <person name="Cordes M."/>
            <person name="Tomlinson C."/>
            <person name="Wollam A."/>
            <person name="Palsikar V.B."/>
            <person name="Mardis E.R."/>
            <person name="Wilson R.K."/>
        </authorList>
    </citation>
    <scope>NUCLEOTIDE SEQUENCE [LARGE SCALE GENOMIC DNA]</scope>
    <source>
        <strain evidence="3">GED7749B</strain>
    </source>
</reference>
<accession>A0A133KE76</accession>
<dbReference type="EMBL" id="LRPN01000164">
    <property type="protein sequence ID" value="KWZ77797.1"/>
    <property type="molecule type" value="Genomic_DNA"/>
</dbReference>
<evidence type="ECO:0000256" key="1">
    <source>
        <dbReference type="PROSITE-ProRule" id="PRU00339"/>
    </source>
</evidence>
<dbReference type="InterPro" id="IPR051943">
    <property type="entry name" value="TRAFAC_Dynamin-like_GTPase"/>
</dbReference>
<dbReference type="InterPro" id="IPR019734">
    <property type="entry name" value="TPR_rpt"/>
</dbReference>
<sequence>MQYDRDIKGRVRRKIMKPEDQFVQKCYYETFIKEGEERHPLEVLGEAFEKENALENADLSYIRFAQGEIYFHYKDYEAAVFKWESIHNDFEPWAQKNMGDAYFELGLSSMAEEIYKSVQTDSIVLKTEIALQLISLYMEEQKHDQAVQTIKQAVAMNPDYPNVTKIARAYFEKNEDWMNAVELAVNESIRTESLFWFQILKSYIEKGHTKTIAPDYFRDALSVLYKVDQIQFEQLAVALWRSYETEGAYLGWLREFNDLFAGLELHSLETWHELSAIYGETYFSLISGSYLLKQLAPVMPGILTNWLRITDQAHALQASTAVLAWGDLFPGSIGPQQIADAETILNHAEQTLDQLEYALRLFDSIMQWAKRNGLSVSTRLKWMARELIDFDVQHILVTGMNGSGKTAFIQSVLADPLPERPTQFVMAVRHDDEHALSVISDKGISPVTEEDNAAPEPGDMLEWRGPSRFLEENALIFIDTPGLNGPGRGKAYEYLRFVDGVLFVLNANDPLTDKEADMLLKMKEQVPGLTIHFLLSKMDMIYSKQEAADLVEETVQKVKTIFPEANLHPYTSNYASREAGLDLARFFRQNFKPENLEESRIEKLSHCIRESIADLLKQRLQNEQHLVESINRHEDLYAKLNGAANQLQDVIHEQTELVRSSYHSMTRKIRDELQNKIPEILRKSADFIKPDSDFRKIHLELNEEMNNRIRHFLQTSISPKYEELVTEWIEASERELQQSQDYLDEMAEGFNKLYGEEILALACDFKIMEDWRRDADRMANGIPFEPVNILLRHTPQQVLLKSAGKLFGVLSQNKTMLYNRYKKFIESEDYTEIANLVTNKVMLQFELFEQGLERDVRLFFKNPETVLRETIAETGAAIAETKEMLENMKENPEVYQDPLKLFELKLRQFEWMQLGQKTSGKV</sequence>
<gene>
    <name evidence="2" type="ORF">HMPREF3213_03227</name>
</gene>
<dbReference type="Proteomes" id="UP000070376">
    <property type="component" value="Unassembled WGS sequence"/>
</dbReference>
<name>A0A133KE76_HEYCO</name>
<protein>
    <submittedName>
        <fullName evidence="2">Uncharacterized protein</fullName>
    </submittedName>
</protein>
<dbReference type="SUPFAM" id="SSF48452">
    <property type="entry name" value="TPR-like"/>
    <property type="match status" value="1"/>
</dbReference>
<proteinExistence type="predicted"/>
<evidence type="ECO:0000313" key="3">
    <source>
        <dbReference type="Proteomes" id="UP000070376"/>
    </source>
</evidence>
<organism evidence="2 3">
    <name type="scientific">Heyndrickxia coagulans</name>
    <name type="common">Weizmannia coagulans</name>
    <dbReference type="NCBI Taxonomy" id="1398"/>
    <lineage>
        <taxon>Bacteria</taxon>
        <taxon>Bacillati</taxon>
        <taxon>Bacillota</taxon>
        <taxon>Bacilli</taxon>
        <taxon>Bacillales</taxon>
        <taxon>Bacillaceae</taxon>
        <taxon>Heyndrickxia</taxon>
    </lineage>
</organism>
<dbReference type="InterPro" id="IPR011990">
    <property type="entry name" value="TPR-like_helical_dom_sf"/>
</dbReference>
<dbReference type="PANTHER" id="PTHR43681:SF1">
    <property type="entry name" value="SARCALUMENIN"/>
    <property type="match status" value="1"/>
</dbReference>
<dbReference type="PATRIC" id="fig|1398.22.peg.3233"/>
<dbReference type="InterPro" id="IPR027417">
    <property type="entry name" value="P-loop_NTPase"/>
</dbReference>
<keyword evidence="1" id="KW-0802">TPR repeat</keyword>
<evidence type="ECO:0000313" key="2">
    <source>
        <dbReference type="EMBL" id="KWZ77797.1"/>
    </source>
</evidence>
<feature type="repeat" description="TPR" evidence="1">
    <location>
        <begin position="127"/>
        <end position="160"/>
    </location>
</feature>
<comment type="caution">
    <text evidence="2">The sequence shown here is derived from an EMBL/GenBank/DDBJ whole genome shotgun (WGS) entry which is preliminary data.</text>
</comment>